<dbReference type="AlphaFoldDB" id="A0A198AVP6"/>
<keyword evidence="3" id="KW-1185">Reference proteome</keyword>
<comment type="caution">
    <text evidence="2">The sequence shown here is derived from an EMBL/GenBank/DDBJ whole genome shotgun (WGS) entry which is preliminary data.</text>
</comment>
<dbReference type="Proteomes" id="UP000078454">
    <property type="component" value="Unassembled WGS sequence"/>
</dbReference>
<evidence type="ECO:0000313" key="2">
    <source>
        <dbReference type="EMBL" id="OAS25165.1"/>
    </source>
</evidence>
<dbReference type="InterPro" id="IPR000477">
    <property type="entry name" value="RT_dom"/>
</dbReference>
<dbReference type="CDD" id="cd01651">
    <property type="entry name" value="RT_G2_intron"/>
    <property type="match status" value="1"/>
</dbReference>
<accession>A0A198AVP6</accession>
<dbReference type="InterPro" id="IPR013597">
    <property type="entry name" value="Mat_intron_G2"/>
</dbReference>
<dbReference type="Pfam" id="PF08388">
    <property type="entry name" value="GIIM"/>
    <property type="match status" value="1"/>
</dbReference>
<sequence>MGEQEQDNDSRERVKKQEERKWYSLIDKIWAKPNLEEAFKEVKRNRGAAGIDQVTVKAFESKLEHHLEVLQQALRSKTYRPKPVRRVYIPKADGTQRPLGIPTVGDRVVQAAVKRILEPIFEAKFMDCSYGFRPGRSAHMALGKIRQDLEDGFRYVIDADLKSYFDTIPHEKLVGMVKETVVDGSVLALLEKFLKAGVLEGGSFYMNDQGTPQGGVISPLLANVYLHPLDQVMTERGHRLTRYADDFVICCKTEKGAERVLKSVTGLLEREMGLKVHPEKTKIVNSKRESFVFLGHEFKPGKRMIPSAKAMTKFKERVKEITRRNQTVDVQRLVKKVLNPYLRGWGKYFGTGDVRNRFRDLDGWIRRRLRSVQLRSWKKVRKLHREMRKRGWDNKELPGLRMTAWRSSHSTYAQYAMPNKWFEEIGLSSLLAIYRELHPQRG</sequence>
<dbReference type="PANTHER" id="PTHR34047">
    <property type="entry name" value="NUCLEAR INTRON MATURASE 1, MITOCHONDRIAL-RELATED"/>
    <property type="match status" value="1"/>
</dbReference>
<dbReference type="SUPFAM" id="SSF56672">
    <property type="entry name" value="DNA/RNA polymerases"/>
    <property type="match status" value="1"/>
</dbReference>
<dbReference type="Gene3D" id="3.30.70.270">
    <property type="match status" value="1"/>
</dbReference>
<keyword evidence="2" id="KW-0548">Nucleotidyltransferase</keyword>
<proteinExistence type="predicted"/>
<organism evidence="2 3">
    <name type="scientific">Paenibacillus oryzisoli</name>
    <dbReference type="NCBI Taxonomy" id="1850517"/>
    <lineage>
        <taxon>Bacteria</taxon>
        <taxon>Bacillati</taxon>
        <taxon>Bacillota</taxon>
        <taxon>Bacilli</taxon>
        <taxon>Bacillales</taxon>
        <taxon>Paenibacillaceae</taxon>
        <taxon>Paenibacillus</taxon>
    </lineage>
</organism>
<keyword evidence="2" id="KW-0808">Transferase</keyword>
<dbReference type="PROSITE" id="PS50878">
    <property type="entry name" value="RT_POL"/>
    <property type="match status" value="1"/>
</dbReference>
<evidence type="ECO:0000259" key="1">
    <source>
        <dbReference type="PROSITE" id="PS50878"/>
    </source>
</evidence>
<evidence type="ECO:0000313" key="3">
    <source>
        <dbReference type="Proteomes" id="UP000078454"/>
    </source>
</evidence>
<dbReference type="InterPro" id="IPR043502">
    <property type="entry name" value="DNA/RNA_pol_sf"/>
</dbReference>
<dbReference type="EMBL" id="LYPB01000022">
    <property type="protein sequence ID" value="OAS25165.1"/>
    <property type="molecule type" value="Genomic_DNA"/>
</dbReference>
<dbReference type="InterPro" id="IPR051083">
    <property type="entry name" value="GrpII_Intron_Splice-Mob/Def"/>
</dbReference>
<dbReference type="STRING" id="1850517.A8708_08385"/>
<dbReference type="NCBIfam" id="TIGR04416">
    <property type="entry name" value="group_II_RT_mat"/>
    <property type="match status" value="1"/>
</dbReference>
<feature type="domain" description="Reverse transcriptase" evidence="1">
    <location>
        <begin position="70"/>
        <end position="298"/>
    </location>
</feature>
<dbReference type="GO" id="GO:0003964">
    <property type="term" value="F:RNA-directed DNA polymerase activity"/>
    <property type="evidence" value="ECO:0007669"/>
    <property type="project" value="UniProtKB-KW"/>
</dbReference>
<dbReference type="OrthoDB" id="9793236at2"/>
<protein>
    <submittedName>
        <fullName evidence="2">Group II intron reverse transcriptase/maturase</fullName>
    </submittedName>
</protein>
<dbReference type="Pfam" id="PF00078">
    <property type="entry name" value="RVT_1"/>
    <property type="match status" value="1"/>
</dbReference>
<dbReference type="InterPro" id="IPR043128">
    <property type="entry name" value="Rev_trsase/Diguanyl_cyclase"/>
</dbReference>
<gene>
    <name evidence="2" type="ORF">A8708_08385</name>
</gene>
<keyword evidence="2" id="KW-0695">RNA-directed DNA polymerase</keyword>
<dbReference type="RefSeq" id="WP_068661519.1">
    <property type="nucleotide sequence ID" value="NZ_LYPB01000022.1"/>
</dbReference>
<name>A0A198AVP6_9BACL</name>
<reference evidence="2 3" key="1">
    <citation type="submission" date="2016-05" db="EMBL/GenBank/DDBJ databases">
        <title>Paenibacillus sp. 1ZS3-15 nov., isolated from the rhizosphere soil.</title>
        <authorList>
            <person name="Zhang X.X."/>
            <person name="Zhang J."/>
        </authorList>
    </citation>
    <scope>NUCLEOTIDE SEQUENCE [LARGE SCALE GENOMIC DNA]</scope>
    <source>
        <strain evidence="2 3">1ZS3-15</strain>
    </source>
</reference>
<dbReference type="InterPro" id="IPR030931">
    <property type="entry name" value="Group_II_RT_mat"/>
</dbReference>
<dbReference type="PANTHER" id="PTHR34047:SF8">
    <property type="entry name" value="PROTEIN YKFC"/>
    <property type="match status" value="1"/>
</dbReference>